<dbReference type="Proteomes" id="UP000607653">
    <property type="component" value="Unassembled WGS sequence"/>
</dbReference>
<dbReference type="AlphaFoldDB" id="A0A822XGE8"/>
<evidence type="ECO:0000313" key="2">
    <source>
        <dbReference type="EMBL" id="DAD20564.1"/>
    </source>
</evidence>
<organism evidence="2 3">
    <name type="scientific">Nelumbo nucifera</name>
    <name type="common">Sacred lotus</name>
    <dbReference type="NCBI Taxonomy" id="4432"/>
    <lineage>
        <taxon>Eukaryota</taxon>
        <taxon>Viridiplantae</taxon>
        <taxon>Streptophyta</taxon>
        <taxon>Embryophyta</taxon>
        <taxon>Tracheophyta</taxon>
        <taxon>Spermatophyta</taxon>
        <taxon>Magnoliopsida</taxon>
        <taxon>Proteales</taxon>
        <taxon>Nelumbonaceae</taxon>
        <taxon>Nelumbo</taxon>
    </lineage>
</organism>
<reference evidence="2 3" key="1">
    <citation type="journal article" date="2020" name="Mol. Biol. Evol.">
        <title>Distinct Expression and Methylation Patterns for Genes with Different Fates following a Single Whole-Genome Duplication in Flowering Plants.</title>
        <authorList>
            <person name="Shi T."/>
            <person name="Rahmani R.S."/>
            <person name="Gugger P.F."/>
            <person name="Wang M."/>
            <person name="Li H."/>
            <person name="Zhang Y."/>
            <person name="Li Z."/>
            <person name="Wang Q."/>
            <person name="Van de Peer Y."/>
            <person name="Marchal K."/>
            <person name="Chen J."/>
        </authorList>
    </citation>
    <scope>NUCLEOTIDE SEQUENCE [LARGE SCALE GENOMIC DNA]</scope>
    <source>
        <tissue evidence="2">Leaf</tissue>
    </source>
</reference>
<evidence type="ECO:0000256" key="1">
    <source>
        <dbReference type="SAM" id="MobiDB-lite"/>
    </source>
</evidence>
<protein>
    <submittedName>
        <fullName evidence="2">Uncharacterized protein</fullName>
    </submittedName>
</protein>
<comment type="caution">
    <text evidence="2">The sequence shown here is derived from an EMBL/GenBank/DDBJ whole genome shotgun (WGS) entry which is preliminary data.</text>
</comment>
<dbReference type="EMBL" id="DUZY01000001">
    <property type="protein sequence ID" value="DAD20564.1"/>
    <property type="molecule type" value="Genomic_DNA"/>
</dbReference>
<sequence length="140" mass="16179">MADVREGIDAEKGEGRLRFFEFDVAEEEFRLGRGILVVGDESRGDEAEFVAEVMEMELVLVVELDGIEENEERVRSRFCGGQEAIEAVVVEMDHTRLGSRLDVQELRDSVRIRLSGSLEENDRWRKDNSEEEEEVRESWN</sequence>
<name>A0A822XGE8_NELNU</name>
<proteinExistence type="predicted"/>
<keyword evidence="3" id="KW-1185">Reference proteome</keyword>
<feature type="region of interest" description="Disordered" evidence="1">
    <location>
        <begin position="119"/>
        <end position="140"/>
    </location>
</feature>
<feature type="compositionally biased region" description="Acidic residues" evidence="1">
    <location>
        <begin position="129"/>
        <end position="140"/>
    </location>
</feature>
<gene>
    <name evidence="2" type="ORF">HUJ06_022027</name>
</gene>
<accession>A0A822XGE8</accession>
<evidence type="ECO:0000313" key="3">
    <source>
        <dbReference type="Proteomes" id="UP000607653"/>
    </source>
</evidence>